<gene>
    <name evidence="1" type="ORF">ODALV1_LOCUS24143</name>
</gene>
<accession>A0ABP1RN52</accession>
<organism evidence="1 2">
    <name type="scientific">Orchesella dallaii</name>
    <dbReference type="NCBI Taxonomy" id="48710"/>
    <lineage>
        <taxon>Eukaryota</taxon>
        <taxon>Metazoa</taxon>
        <taxon>Ecdysozoa</taxon>
        <taxon>Arthropoda</taxon>
        <taxon>Hexapoda</taxon>
        <taxon>Collembola</taxon>
        <taxon>Entomobryomorpha</taxon>
        <taxon>Entomobryoidea</taxon>
        <taxon>Orchesellidae</taxon>
        <taxon>Orchesellinae</taxon>
        <taxon>Orchesella</taxon>
    </lineage>
</organism>
<protein>
    <recommendedName>
        <fullName evidence="3">Lipase 3</fullName>
    </recommendedName>
</protein>
<proteinExistence type="predicted"/>
<dbReference type="PANTHER" id="PTHR11005">
    <property type="entry name" value="LYSOSOMAL ACID LIPASE-RELATED"/>
    <property type="match status" value="1"/>
</dbReference>
<dbReference type="Gene3D" id="3.40.50.1820">
    <property type="entry name" value="alpha/beta hydrolase"/>
    <property type="match status" value="1"/>
</dbReference>
<dbReference type="Proteomes" id="UP001642540">
    <property type="component" value="Unassembled WGS sequence"/>
</dbReference>
<dbReference type="InterPro" id="IPR029058">
    <property type="entry name" value="AB_hydrolase_fold"/>
</dbReference>
<name>A0ABP1RN52_9HEXA</name>
<reference evidence="1 2" key="1">
    <citation type="submission" date="2024-08" db="EMBL/GenBank/DDBJ databases">
        <authorList>
            <person name="Cucini C."/>
            <person name="Frati F."/>
        </authorList>
    </citation>
    <scope>NUCLEOTIDE SEQUENCE [LARGE SCALE GENOMIC DNA]</scope>
</reference>
<comment type="caution">
    <text evidence="1">The sequence shown here is derived from an EMBL/GenBank/DDBJ whole genome shotgun (WGS) entry which is preliminary data.</text>
</comment>
<evidence type="ECO:0000313" key="2">
    <source>
        <dbReference type="Proteomes" id="UP001642540"/>
    </source>
</evidence>
<sequence>MAFTLADAGFEVWLANIRGTTPSKNHTHLDADKELDYWDFGMDEVGTLDLPLMIDLILQETETDQIYYACHSAGCGVFLVGLMDVPELNNKIKASFLLAPGAFYGSGYTPITLFFPPFLERQWERLVVGIFGGKLSGEASILLTALDLPTDKICGWSFMRCGICDNLLFAIFGADPEQMDYNNLSNLMTKIMDIGALKIFFHVKQIYDACEFQRFDYGETRNLLEYGSANPPLYDMSRMAVPTYIFYGEGDNFVTPWDMARLKSAIPVEYMKGFHQVEWHKFNHIDFFMGKDADVLVYHKIRQIMHEIEQE</sequence>
<dbReference type="SUPFAM" id="SSF53474">
    <property type="entry name" value="alpha/beta-Hydrolases"/>
    <property type="match status" value="1"/>
</dbReference>
<evidence type="ECO:0000313" key="1">
    <source>
        <dbReference type="EMBL" id="CAL8131353.1"/>
    </source>
</evidence>
<keyword evidence="2" id="KW-1185">Reference proteome</keyword>
<dbReference type="EMBL" id="CAXLJM020000086">
    <property type="protein sequence ID" value="CAL8131353.1"/>
    <property type="molecule type" value="Genomic_DNA"/>
</dbReference>
<evidence type="ECO:0008006" key="3">
    <source>
        <dbReference type="Google" id="ProtNLM"/>
    </source>
</evidence>